<dbReference type="InterPro" id="IPR001849">
    <property type="entry name" value="PH_domain"/>
</dbReference>
<evidence type="ECO:0000256" key="16">
    <source>
        <dbReference type="ARBA" id="ARBA00048679"/>
    </source>
</evidence>
<feature type="coiled-coil region" evidence="17">
    <location>
        <begin position="1777"/>
        <end position="1804"/>
    </location>
</feature>
<keyword evidence="9" id="KW-0547">Nucleotide-binding</keyword>
<keyword evidence="12" id="KW-0862">Zinc</keyword>
<evidence type="ECO:0000256" key="14">
    <source>
        <dbReference type="ARBA" id="ARBA00023054"/>
    </source>
</evidence>
<proteinExistence type="predicted"/>
<feature type="region of interest" description="Disordered" evidence="18">
    <location>
        <begin position="376"/>
        <end position="395"/>
    </location>
</feature>
<evidence type="ECO:0000256" key="15">
    <source>
        <dbReference type="ARBA" id="ARBA00047899"/>
    </source>
</evidence>
<feature type="domain" description="Phorbol-ester/DAG-type" evidence="20">
    <location>
        <begin position="1879"/>
        <end position="1928"/>
    </location>
</feature>
<dbReference type="RefSeq" id="XP_036355921.1">
    <property type="nucleotide sequence ID" value="XM_036500028.1"/>
</dbReference>
<evidence type="ECO:0000256" key="2">
    <source>
        <dbReference type="ARBA" id="ARBA00004496"/>
    </source>
</evidence>
<dbReference type="PROSITE" id="PS50219">
    <property type="entry name" value="CNH"/>
    <property type="match status" value="1"/>
</dbReference>
<dbReference type="Proteomes" id="UP000515154">
    <property type="component" value="Linkage group LG2"/>
</dbReference>
<evidence type="ECO:0000256" key="8">
    <source>
        <dbReference type="ARBA" id="ARBA00022723"/>
    </source>
</evidence>
<dbReference type="Pfam" id="PF00433">
    <property type="entry name" value="Pkinase_C"/>
    <property type="match status" value="1"/>
</dbReference>
<feature type="domain" description="AGC-kinase C-terminal" evidence="22">
    <location>
        <begin position="350"/>
        <end position="420"/>
    </location>
</feature>
<dbReference type="Gene3D" id="2.30.29.30">
    <property type="entry name" value="Pleckstrin-homology domain (PH domain)/Phosphotyrosine-binding domain (PTB)"/>
    <property type="match status" value="1"/>
</dbReference>
<keyword evidence="7" id="KW-0808">Transferase</keyword>
<dbReference type="InterPro" id="IPR000961">
    <property type="entry name" value="AGC-kinase_C"/>
</dbReference>
<dbReference type="Pfam" id="PF00069">
    <property type="entry name" value="Pkinase"/>
    <property type="match status" value="1"/>
</dbReference>
<dbReference type="InterPro" id="IPR002219">
    <property type="entry name" value="PKC_DAG/PE"/>
</dbReference>
<dbReference type="GO" id="GO:0008270">
    <property type="term" value="F:zinc ion binding"/>
    <property type="evidence" value="ECO:0007669"/>
    <property type="project" value="UniProtKB-KW"/>
</dbReference>
<dbReference type="SMART" id="SM00133">
    <property type="entry name" value="S_TK_X"/>
    <property type="match status" value="1"/>
</dbReference>
<evidence type="ECO:0000256" key="11">
    <source>
        <dbReference type="ARBA" id="ARBA00022777"/>
    </source>
</evidence>
<evidence type="ECO:0000256" key="4">
    <source>
        <dbReference type="ARBA" id="ARBA00022490"/>
    </source>
</evidence>
<dbReference type="Pfam" id="PF00780">
    <property type="entry name" value="CNH"/>
    <property type="match status" value="1"/>
</dbReference>
<feature type="domain" description="Protein kinase" evidence="19">
    <location>
        <begin position="85"/>
        <end position="349"/>
    </location>
</feature>
<dbReference type="GO" id="GO:0005737">
    <property type="term" value="C:cytoplasm"/>
    <property type="evidence" value="ECO:0007669"/>
    <property type="project" value="UniProtKB-SubCell"/>
</dbReference>
<keyword evidence="6" id="KW-0597">Phosphoprotein</keyword>
<evidence type="ECO:0000256" key="12">
    <source>
        <dbReference type="ARBA" id="ARBA00022833"/>
    </source>
</evidence>
<dbReference type="InterPro" id="IPR011993">
    <property type="entry name" value="PH-like_dom_sf"/>
</dbReference>
<feature type="domain" description="CNH" evidence="21">
    <location>
        <begin position="2097"/>
        <end position="2389"/>
    </location>
</feature>
<dbReference type="Gene3D" id="3.30.60.20">
    <property type="match status" value="1"/>
</dbReference>
<keyword evidence="23" id="KW-1185">Reference proteome</keyword>
<evidence type="ECO:0000256" key="9">
    <source>
        <dbReference type="ARBA" id="ARBA00022741"/>
    </source>
</evidence>
<evidence type="ECO:0000313" key="25">
    <source>
        <dbReference type="RefSeq" id="XP_036355924.1"/>
    </source>
</evidence>
<dbReference type="PROSITE" id="PS50011">
    <property type="entry name" value="PROTEIN_KINASE_DOM"/>
    <property type="match status" value="1"/>
</dbReference>
<feature type="compositionally biased region" description="Low complexity" evidence="18">
    <location>
        <begin position="1837"/>
        <end position="1865"/>
    </location>
</feature>
<evidence type="ECO:0000256" key="3">
    <source>
        <dbReference type="ARBA" id="ARBA00012513"/>
    </source>
</evidence>
<evidence type="ECO:0000256" key="17">
    <source>
        <dbReference type="SAM" id="Coils"/>
    </source>
</evidence>
<keyword evidence="13" id="KW-0067">ATP-binding</keyword>
<dbReference type="PANTHER" id="PTHR22988">
    <property type="entry name" value="MYOTONIC DYSTROPHY S/T KINASE-RELATED"/>
    <property type="match status" value="1"/>
</dbReference>
<evidence type="ECO:0000256" key="1">
    <source>
        <dbReference type="ARBA" id="ARBA00001946"/>
    </source>
</evidence>
<dbReference type="InterPro" id="IPR001180">
    <property type="entry name" value="CNH_dom"/>
</dbReference>
<keyword evidence="11 24" id="KW-0418">Kinase</keyword>
<dbReference type="SMART" id="SM00036">
    <property type="entry name" value="CNH"/>
    <property type="match status" value="1"/>
</dbReference>
<dbReference type="EC" id="2.7.11.1" evidence="3"/>
<feature type="region of interest" description="Disordered" evidence="18">
    <location>
        <begin position="1835"/>
        <end position="1876"/>
    </location>
</feature>
<organism evidence="23 24">
    <name type="scientific">Octopus sinensis</name>
    <name type="common">East Asian common octopus</name>
    <dbReference type="NCBI Taxonomy" id="2607531"/>
    <lineage>
        <taxon>Eukaryota</taxon>
        <taxon>Metazoa</taxon>
        <taxon>Spiralia</taxon>
        <taxon>Lophotrochozoa</taxon>
        <taxon>Mollusca</taxon>
        <taxon>Cephalopoda</taxon>
        <taxon>Coleoidea</taxon>
        <taxon>Octopodiformes</taxon>
        <taxon>Octopoda</taxon>
        <taxon>Incirrata</taxon>
        <taxon>Octopodidae</taxon>
        <taxon>Octopus</taxon>
    </lineage>
</organism>
<evidence type="ECO:0000259" key="22">
    <source>
        <dbReference type="PROSITE" id="PS51285"/>
    </source>
</evidence>
<feature type="coiled-coil region" evidence="17">
    <location>
        <begin position="1602"/>
        <end position="1692"/>
    </location>
</feature>
<evidence type="ECO:0000313" key="23">
    <source>
        <dbReference type="Proteomes" id="UP000515154"/>
    </source>
</evidence>
<name>A0A7E6EJY6_9MOLL</name>
<feature type="region of interest" description="Disordered" evidence="18">
    <location>
        <begin position="1027"/>
        <end position="1068"/>
    </location>
</feature>
<dbReference type="SUPFAM" id="SSF57889">
    <property type="entry name" value="Cysteine-rich domain"/>
    <property type="match status" value="1"/>
</dbReference>
<dbReference type="PROSITE" id="PS51285">
    <property type="entry name" value="AGC_KINASE_CTER"/>
    <property type="match status" value="1"/>
</dbReference>
<accession>A0A7E6EJY6</accession>
<dbReference type="FunFam" id="3.30.200.20:FF:000017">
    <property type="entry name" value="Non-specific serine/threonine protein kinase"/>
    <property type="match status" value="1"/>
</dbReference>
<evidence type="ECO:0000256" key="7">
    <source>
        <dbReference type="ARBA" id="ARBA00022679"/>
    </source>
</evidence>
<comment type="cofactor">
    <cofactor evidence="1">
        <name>Mg(2+)</name>
        <dbReference type="ChEBI" id="CHEBI:18420"/>
    </cofactor>
</comment>
<evidence type="ECO:0000259" key="19">
    <source>
        <dbReference type="PROSITE" id="PS50011"/>
    </source>
</evidence>
<feature type="compositionally biased region" description="Low complexity" evidence="18">
    <location>
        <begin position="420"/>
        <end position="431"/>
    </location>
</feature>
<dbReference type="InterPro" id="IPR011009">
    <property type="entry name" value="Kinase-like_dom_sf"/>
</dbReference>
<dbReference type="InterPro" id="IPR008271">
    <property type="entry name" value="Ser/Thr_kinase_AS"/>
</dbReference>
<comment type="catalytic activity">
    <reaction evidence="15">
        <text>L-threonyl-[protein] + ATP = O-phospho-L-threonyl-[protein] + ADP + H(+)</text>
        <dbReference type="Rhea" id="RHEA:46608"/>
        <dbReference type="Rhea" id="RHEA-COMP:11060"/>
        <dbReference type="Rhea" id="RHEA-COMP:11605"/>
        <dbReference type="ChEBI" id="CHEBI:15378"/>
        <dbReference type="ChEBI" id="CHEBI:30013"/>
        <dbReference type="ChEBI" id="CHEBI:30616"/>
        <dbReference type="ChEBI" id="CHEBI:61977"/>
        <dbReference type="ChEBI" id="CHEBI:456216"/>
        <dbReference type="EC" id="2.7.11.1"/>
    </reaction>
</comment>
<keyword evidence="10" id="KW-0863">Zinc-finger</keyword>
<dbReference type="SMART" id="SM00220">
    <property type="entry name" value="S_TKc"/>
    <property type="match status" value="1"/>
</dbReference>
<dbReference type="SUPFAM" id="SSF50729">
    <property type="entry name" value="PH domain-like"/>
    <property type="match status" value="1"/>
</dbReference>
<evidence type="ECO:0000256" key="13">
    <source>
        <dbReference type="ARBA" id="ARBA00022840"/>
    </source>
</evidence>
<dbReference type="PROSITE" id="PS00108">
    <property type="entry name" value="PROTEIN_KINASE_ST"/>
    <property type="match status" value="1"/>
</dbReference>
<dbReference type="CDD" id="cd20814">
    <property type="entry name" value="CRIK"/>
    <property type="match status" value="1"/>
</dbReference>
<dbReference type="PROSITE" id="PS50081">
    <property type="entry name" value="ZF_DAG_PE_2"/>
    <property type="match status" value="1"/>
</dbReference>
<feature type="coiled-coil region" evidence="17">
    <location>
        <begin position="559"/>
        <end position="618"/>
    </location>
</feature>
<dbReference type="RefSeq" id="XP_036355924.1">
    <property type="nucleotide sequence ID" value="XM_036500031.1"/>
</dbReference>
<evidence type="ECO:0000259" key="21">
    <source>
        <dbReference type="PROSITE" id="PS50219"/>
    </source>
</evidence>
<dbReference type="PROSITE" id="PS00479">
    <property type="entry name" value="ZF_DAG_PE_1"/>
    <property type="match status" value="1"/>
</dbReference>
<evidence type="ECO:0000256" key="5">
    <source>
        <dbReference type="ARBA" id="ARBA00022527"/>
    </source>
</evidence>
<evidence type="ECO:0000259" key="20">
    <source>
        <dbReference type="PROSITE" id="PS50081"/>
    </source>
</evidence>
<evidence type="ECO:0000256" key="18">
    <source>
        <dbReference type="SAM" id="MobiDB-lite"/>
    </source>
</evidence>
<feature type="region of interest" description="Disordered" evidence="18">
    <location>
        <begin position="2417"/>
        <end position="2436"/>
    </location>
</feature>
<feature type="compositionally biased region" description="Acidic residues" evidence="18">
    <location>
        <begin position="2420"/>
        <end position="2432"/>
    </location>
</feature>
<comment type="subcellular location">
    <subcellularLocation>
        <location evidence="2">Cytoplasm</location>
    </subcellularLocation>
</comment>
<keyword evidence="8" id="KW-0479">Metal-binding</keyword>
<evidence type="ECO:0000313" key="24">
    <source>
        <dbReference type="RefSeq" id="XP_036355921.1"/>
    </source>
</evidence>
<dbReference type="GO" id="GO:0005524">
    <property type="term" value="F:ATP binding"/>
    <property type="evidence" value="ECO:0007669"/>
    <property type="project" value="UniProtKB-KW"/>
</dbReference>
<feature type="coiled-coil region" evidence="17">
    <location>
        <begin position="1472"/>
        <end position="1548"/>
    </location>
</feature>
<dbReference type="InterPro" id="IPR050839">
    <property type="entry name" value="Rho-assoc_Ser/Thr_Kinase"/>
</dbReference>
<dbReference type="GO" id="GO:0004674">
    <property type="term" value="F:protein serine/threonine kinase activity"/>
    <property type="evidence" value="ECO:0007669"/>
    <property type="project" value="UniProtKB-KW"/>
</dbReference>
<reference evidence="24 25" key="1">
    <citation type="submission" date="2025-08" db="UniProtKB">
        <authorList>
            <consortium name="RefSeq"/>
        </authorList>
    </citation>
    <scope>IDENTIFICATION</scope>
</reference>
<dbReference type="InterPro" id="IPR046349">
    <property type="entry name" value="C1-like_sf"/>
</dbReference>
<dbReference type="Gene3D" id="1.10.510.10">
    <property type="entry name" value="Transferase(Phosphotransferase) domain 1"/>
    <property type="match status" value="1"/>
</dbReference>
<keyword evidence="4" id="KW-0963">Cytoplasm</keyword>
<protein>
    <recommendedName>
        <fullName evidence="3">non-specific serine/threonine protein kinase</fullName>
        <ecNumber evidence="3">2.7.11.1</ecNumber>
    </recommendedName>
</protein>
<dbReference type="FunFam" id="1.10.510.10:FF:000751">
    <property type="entry name" value="Non-specific serine/threonine protein kinase"/>
    <property type="match status" value="1"/>
</dbReference>
<feature type="region of interest" description="Disordered" evidence="18">
    <location>
        <begin position="415"/>
        <end position="444"/>
    </location>
</feature>
<keyword evidence="5" id="KW-0723">Serine/threonine-protein kinase</keyword>
<dbReference type="SMART" id="SM00233">
    <property type="entry name" value="PH"/>
    <property type="match status" value="1"/>
</dbReference>
<feature type="region of interest" description="Disordered" evidence="18">
    <location>
        <begin position="2454"/>
        <end position="2479"/>
    </location>
</feature>
<comment type="catalytic activity">
    <reaction evidence="16">
        <text>L-seryl-[protein] + ATP = O-phospho-L-seryl-[protein] + ADP + H(+)</text>
        <dbReference type="Rhea" id="RHEA:17989"/>
        <dbReference type="Rhea" id="RHEA-COMP:9863"/>
        <dbReference type="Rhea" id="RHEA-COMP:11604"/>
        <dbReference type="ChEBI" id="CHEBI:15378"/>
        <dbReference type="ChEBI" id="CHEBI:29999"/>
        <dbReference type="ChEBI" id="CHEBI:30616"/>
        <dbReference type="ChEBI" id="CHEBI:83421"/>
        <dbReference type="ChEBI" id="CHEBI:456216"/>
        <dbReference type="EC" id="2.7.11.1"/>
    </reaction>
</comment>
<dbReference type="PANTHER" id="PTHR22988:SF71">
    <property type="entry name" value="CITRON RHO-INTERACTING KINASE"/>
    <property type="match status" value="1"/>
</dbReference>
<dbReference type="GO" id="GO:0005856">
    <property type="term" value="C:cytoskeleton"/>
    <property type="evidence" value="ECO:0007669"/>
    <property type="project" value="TreeGrafter"/>
</dbReference>
<evidence type="ECO:0000256" key="10">
    <source>
        <dbReference type="ARBA" id="ARBA00022771"/>
    </source>
</evidence>
<evidence type="ECO:0000256" key="6">
    <source>
        <dbReference type="ARBA" id="ARBA00022553"/>
    </source>
</evidence>
<dbReference type="Pfam" id="PF00130">
    <property type="entry name" value="C1_1"/>
    <property type="match status" value="1"/>
</dbReference>
<dbReference type="GO" id="GO:0031032">
    <property type="term" value="P:actomyosin structure organization"/>
    <property type="evidence" value="ECO:0007669"/>
    <property type="project" value="TreeGrafter"/>
</dbReference>
<dbReference type="SMART" id="SM00109">
    <property type="entry name" value="C1"/>
    <property type="match status" value="1"/>
</dbReference>
<feature type="coiled-coil region" evidence="17">
    <location>
        <begin position="463"/>
        <end position="511"/>
    </location>
</feature>
<dbReference type="Gene3D" id="3.30.200.20">
    <property type="entry name" value="Phosphorylase Kinase, domain 1"/>
    <property type="match status" value="1"/>
</dbReference>
<dbReference type="SUPFAM" id="SSF56112">
    <property type="entry name" value="Protein kinase-like (PK-like)"/>
    <property type="match status" value="1"/>
</dbReference>
<dbReference type="InterPro" id="IPR017892">
    <property type="entry name" value="Pkinase_C"/>
</dbReference>
<keyword evidence="14 17" id="KW-0175">Coiled coil</keyword>
<sequence>MDNESMDSITSRIQKLEKLMQGEIQEAGILDTLVNHQGLLDCLYVLFNECQTQNLLKNKYVYEFVKKYKKTVQEIAKLRLKATDFEVKEIIGRGHFGEVRVVRERYSGTVHAMKMLEKSKTLAQSDVSFFSEEKEIMAKADSCWITKLHYTFQDANYLYFVMEFYPGGDLLSLLSRYNDIFDEKMARFYLTEMVLAINAVHSLGYIHRDIKPENVLLDRNGHIRLADFGSAAKMSSKNLVSSHIPVGTPDYVAPELLKMNTASSVQRYSVEVDWWSLGVCGYEMLYGVTPFSSSDNSKSGTYNKIMNYQHYLKFPSSEISKDAVDLLQHLLTEAKYRLNYQSLLVHPFFASMNWQNIRNEKSPFIPSVSSLDDTSNFDEYERLPPQPKYDDPKLRRDFSGKDLPFVGFSYFGSTKDESTDSSGVTSGVTSSEFDESSDDGKPSNVKLTLTVNVKEHQKIAERCNELESNESLLRAELEELRHVVDRKELTIQRLQEDKLSLTKDLSNCADKSNVLAKRLEQEIEAKDRVHKQGLSILNDINKFNSEAEDIKCAITHAKLDELKQVIKVLEGQNSAMVKQLFNKDRTLIECQKHLLSTQEQLEKAKDRLEKERKKSMDEQRWENKRIKNLEDSWRHQMLIKDDEIKRLQGRIDDLNHQNAKTSKCHICHDGKLLNKAEKLAEDMSKKYEDENKLRIHLEKKLDEQLKKQMASDKWLSDSTESLKDELAENQKTIAHQDKLIKELLEKADNQEMTWKRISEDLELKIKVLEDESNKLKTKEKSNAELKLSLLQQVNTYQEEVKQLRNQLQAVTDKITRDEESVTLVLENKIEELRKQLEKKSNEKELSDEREKQHLRKIKELENILDDKENLKANNEQRLLTKIKELENQLDQENVDNKLLESKEQRLLEELKTLGTELDHANAGRKMVESKEQQLIDKIKNLENQLESVESGKRTLENKEQRLTDKIKAYEHDLEQEKIGRKLAENKEKRLQESVKSLENKLDDITSSKKQFENKDRRNLEKIKQLETQLEKESSDRKLAENKDRRNQDRIRDLENQLEKESSCKSSLENKERRLLDKVKGLESQVSNDEMTKHQLENRVAQLQERIKDLEQQMDKKDKQADATEKQLEEKIKLLKDEVRSYSSKEKLGESHEKHLKSRIENKELEIERLKAEKTDVRKRDKLCREKIMELEQKLELETIEKQRLDRKCRQLTRQIEDTERNSEKFNSEKNEMKKIERLHKERIKELEAEVQNKTKAKVSLPLSRSVSVNRMQGRSAETNEKTEEKIQILQQDKAHLEARVSTLEHIVEEYQSNITALKENIKKQDKSNKELVKSLTEELTSWEEEASKMKERLLLQIDKIKTQRDKAEDRLQSSQSDLEKWQQEITKSEENLVDYHRQVKVLQKELEETHRSWSQTQWELDKIKREHDKLEHAYIEISKKLADNNIDQESVSSLQTTNSHLLNEVKLYKSKEEKAVRTYREYEDKYKHSEKEKHSINMERQSLLHEIQDLQHQCDMERRAADNLKSVCKELELQVIDYEGIIKQYEQKESDWTTIRNGYEETLKSKDRDVQNADKLLEAEMIARDADTNILNSLTQKLNTNKSDYIDEINGLRCQLEEAKKKLNKCFHQLSVAEKRGSKLDNEKTEMKQSLCNNKEYESQLKELCSKQAVELDHLREENRKIKDNWQEAMDKFELIFGEKVDLERVMELLQSSYCLEKYRFESMMGQQMKLIDYMHALIPDSTAKKKKCSRLFGSFKSKDCMNKTPVRAGGDLYTQVEAEKKKNAKLQEQIEKMRAENYQLASEVLKLKTGDTDAHEFLTGRSALSDPAVISSLSNSPTTHTLSKLTSSVSSSGLSKSAPGTPMAPAKPPRARMNHNIPHRFVSGYNTRATKCAVCLGNVPFVSQAKKCEECHIVCHMKCASQVPPTCGLLLEYIQNFTSCMRRIDSADTVNSSQTNPCEISSYLKIQRSGRNSWDQCWVKLDGNMLMIYNDEDDSSPIDSFDLYPTTNNEVVVHSAVTAAELPNTATSDLLYIMKVEEIPDNTCWPGKILYLMCMNFSDKQRWAAALEAVVKKRSNANKQTRLMHTVVLQLNDTFKIELNCCLILNKKFLLLGGEEGLFVSEIQNSSYSLYSTPVKICGVSSVYHMQSVSSLQLVVLLVGEDRALIAIKKKSLKNKHFHKLPNQSNPIPYDTLDKVIRCTVFDVGMWEECVYLCAGMIDRIVLMKYNHGLDKFCVRKEFTTIAEPCSCVCVADKFAIVGTDQFMCIDFENPSLKEYLDSKDPSFKCIYDNTSLPLNVVKISPQGAPLEFLLCYYEFGVYVDYRGRRSRSNNLRWSGVPLTFAYHDPYLFVTYFNFVQAINIPMNRSQIKGKQMSFVKVRPRYLGRAPGMGSAFFAYICQQRTEVLCLRGGNHDQVQQEDNWDTDVDPDDDALPGSQRHVRFVSPEKARRIRKSSSWSSFDGLEPNCTSASESSSSSQDARHLYATIRKNGMKNQYHY</sequence>
<dbReference type="InterPro" id="IPR000719">
    <property type="entry name" value="Prot_kinase_dom"/>
</dbReference>
<gene>
    <name evidence="24 25" type="primary">LOC115223946</name>
</gene>